<sequence>MSDTTPQGQDESTDLDELNESGVGGTLGQKDTFEPEETEHPDTDKA</sequence>
<evidence type="ECO:0000256" key="1">
    <source>
        <dbReference type="SAM" id="MobiDB-lite"/>
    </source>
</evidence>
<dbReference type="EMBL" id="JAKNCJ010000008">
    <property type="protein sequence ID" value="MCL6424152.1"/>
    <property type="molecule type" value="Genomic_DNA"/>
</dbReference>
<reference evidence="2" key="1">
    <citation type="submission" date="2022-02" db="EMBL/GenBank/DDBJ databases">
        <authorList>
            <person name="Lee M."/>
            <person name="Kim S.-J."/>
            <person name="Jung M.-Y."/>
        </authorList>
    </citation>
    <scope>NUCLEOTIDE SEQUENCE</scope>
    <source>
        <strain evidence="2">JHP9</strain>
    </source>
</reference>
<protein>
    <submittedName>
        <fullName evidence="2">Uncharacterized protein</fullName>
    </submittedName>
</protein>
<dbReference type="RefSeq" id="WP_249738231.1">
    <property type="nucleotide sequence ID" value="NZ_JAKNCJ010000008.1"/>
</dbReference>
<keyword evidence="3" id="KW-1185">Reference proteome</keyword>
<proteinExistence type="predicted"/>
<organism evidence="2 3">
    <name type="scientific">Brachybacterium equifaecis</name>
    <dbReference type="NCBI Taxonomy" id="2910770"/>
    <lineage>
        <taxon>Bacteria</taxon>
        <taxon>Bacillati</taxon>
        <taxon>Actinomycetota</taxon>
        <taxon>Actinomycetes</taxon>
        <taxon>Micrococcales</taxon>
        <taxon>Dermabacteraceae</taxon>
        <taxon>Brachybacterium</taxon>
    </lineage>
</organism>
<evidence type="ECO:0000313" key="2">
    <source>
        <dbReference type="EMBL" id="MCL6424152.1"/>
    </source>
</evidence>
<evidence type="ECO:0000313" key="3">
    <source>
        <dbReference type="Proteomes" id="UP001203761"/>
    </source>
</evidence>
<name>A0ABT0R2L2_9MICO</name>
<dbReference type="Proteomes" id="UP001203761">
    <property type="component" value="Unassembled WGS sequence"/>
</dbReference>
<feature type="region of interest" description="Disordered" evidence="1">
    <location>
        <begin position="1"/>
        <end position="46"/>
    </location>
</feature>
<feature type="compositionally biased region" description="Polar residues" evidence="1">
    <location>
        <begin position="1"/>
        <end position="10"/>
    </location>
</feature>
<comment type="caution">
    <text evidence="2">The sequence shown here is derived from an EMBL/GenBank/DDBJ whole genome shotgun (WGS) entry which is preliminary data.</text>
</comment>
<gene>
    <name evidence="2" type="ORF">Bequi_12315</name>
</gene>
<accession>A0ABT0R2L2</accession>